<proteinExistence type="predicted"/>
<dbReference type="VEuPathDB" id="FungiDB:CLUG_04410"/>
<organism evidence="1 2">
    <name type="scientific">Clavispora lusitaniae (strain ATCC 42720)</name>
    <name type="common">Yeast</name>
    <name type="synonym">Candida lusitaniae</name>
    <dbReference type="NCBI Taxonomy" id="306902"/>
    <lineage>
        <taxon>Eukaryota</taxon>
        <taxon>Fungi</taxon>
        <taxon>Dikarya</taxon>
        <taxon>Ascomycota</taxon>
        <taxon>Saccharomycotina</taxon>
        <taxon>Pichiomycetes</taxon>
        <taxon>Metschnikowiaceae</taxon>
        <taxon>Clavispora</taxon>
    </lineage>
</organism>
<dbReference type="InParanoid" id="C4Y882"/>
<name>C4Y882_CLAL4</name>
<accession>C4Y882</accession>
<dbReference type="EMBL" id="CH408080">
    <property type="protein sequence ID" value="EEQ40281.1"/>
    <property type="molecule type" value="Genomic_DNA"/>
</dbReference>
<evidence type="ECO:0000313" key="1">
    <source>
        <dbReference type="EMBL" id="EEQ40281.1"/>
    </source>
</evidence>
<sequence length="150" mass="15802">MAIPVNLPFNSGITLPTALAAPVEDGMMLPEAVLPPLQSLWDGPSTVFWVAVMEWTVVIKPSSMPKVSLITLANGAKQLVVQGGVGNNVSASVLVFVDTNNEHWGVSRRSSDDNLLGTSVNVLSGTFELGEDTSGVDDQLDTLLAPWNSG</sequence>
<dbReference type="Proteomes" id="UP000007703">
    <property type="component" value="Unassembled WGS sequence"/>
</dbReference>
<evidence type="ECO:0000313" key="2">
    <source>
        <dbReference type="Proteomes" id="UP000007703"/>
    </source>
</evidence>
<dbReference type="KEGG" id="clu:CLUG_04410"/>
<protein>
    <submittedName>
        <fullName evidence="1">Uncharacterized protein</fullName>
    </submittedName>
</protein>
<reference evidence="1 2" key="1">
    <citation type="journal article" date="2009" name="Nature">
        <title>Evolution of pathogenicity and sexual reproduction in eight Candida genomes.</title>
        <authorList>
            <person name="Butler G."/>
            <person name="Rasmussen M.D."/>
            <person name="Lin M.F."/>
            <person name="Santos M.A."/>
            <person name="Sakthikumar S."/>
            <person name="Munro C.A."/>
            <person name="Rheinbay E."/>
            <person name="Grabherr M."/>
            <person name="Forche A."/>
            <person name="Reedy J.L."/>
            <person name="Agrafioti I."/>
            <person name="Arnaud M.B."/>
            <person name="Bates S."/>
            <person name="Brown A.J."/>
            <person name="Brunke S."/>
            <person name="Costanzo M.C."/>
            <person name="Fitzpatrick D.A."/>
            <person name="de Groot P.W."/>
            <person name="Harris D."/>
            <person name="Hoyer L.L."/>
            <person name="Hube B."/>
            <person name="Klis F.M."/>
            <person name="Kodira C."/>
            <person name="Lennard N."/>
            <person name="Logue M.E."/>
            <person name="Martin R."/>
            <person name="Neiman A.M."/>
            <person name="Nikolaou E."/>
            <person name="Quail M.A."/>
            <person name="Quinn J."/>
            <person name="Santos M.C."/>
            <person name="Schmitzberger F.F."/>
            <person name="Sherlock G."/>
            <person name="Shah P."/>
            <person name="Silverstein K.A."/>
            <person name="Skrzypek M.S."/>
            <person name="Soll D."/>
            <person name="Staggs R."/>
            <person name="Stansfield I."/>
            <person name="Stumpf M.P."/>
            <person name="Sudbery P.E."/>
            <person name="Srikantha T."/>
            <person name="Zeng Q."/>
            <person name="Berman J."/>
            <person name="Berriman M."/>
            <person name="Heitman J."/>
            <person name="Gow N.A."/>
            <person name="Lorenz M.C."/>
            <person name="Birren B.W."/>
            <person name="Kellis M."/>
            <person name="Cuomo C.A."/>
        </authorList>
    </citation>
    <scope>NUCLEOTIDE SEQUENCE [LARGE SCALE GENOMIC DNA]</scope>
    <source>
        <strain evidence="1 2">ATCC 42720</strain>
    </source>
</reference>
<gene>
    <name evidence="1" type="ORF">CLUG_04410</name>
</gene>
<dbReference type="AlphaFoldDB" id="C4Y882"/>
<dbReference type="HOGENOM" id="CLU_1976261_0_0_1"/>